<dbReference type="PROSITE" id="PS50222">
    <property type="entry name" value="EF_HAND_2"/>
    <property type="match status" value="1"/>
</dbReference>
<evidence type="ECO:0000313" key="3">
    <source>
        <dbReference type="Proteomes" id="UP000677054"/>
    </source>
</evidence>
<dbReference type="EMBL" id="LR901193">
    <property type="protein sequence ID" value="CAD7248014.1"/>
    <property type="molecule type" value="Genomic_DNA"/>
</dbReference>
<evidence type="ECO:0000259" key="1">
    <source>
        <dbReference type="PROSITE" id="PS50222"/>
    </source>
</evidence>
<dbReference type="AlphaFoldDB" id="A0A7R8XIV6"/>
<accession>A0A7R8XIV6</accession>
<dbReference type="InterPro" id="IPR011992">
    <property type="entry name" value="EF-hand-dom_pair"/>
</dbReference>
<reference evidence="2" key="1">
    <citation type="submission" date="2020-11" db="EMBL/GenBank/DDBJ databases">
        <authorList>
            <person name="Tran Van P."/>
        </authorList>
    </citation>
    <scope>NUCLEOTIDE SEQUENCE</scope>
</reference>
<dbReference type="InterPro" id="IPR002048">
    <property type="entry name" value="EF_hand_dom"/>
</dbReference>
<evidence type="ECO:0000313" key="2">
    <source>
        <dbReference type="EMBL" id="CAD7248014.1"/>
    </source>
</evidence>
<dbReference type="Gene3D" id="1.10.238.10">
    <property type="entry name" value="EF-hand"/>
    <property type="match status" value="1"/>
</dbReference>
<feature type="domain" description="EF-hand" evidence="1">
    <location>
        <begin position="1"/>
        <end position="34"/>
    </location>
</feature>
<dbReference type="OrthoDB" id="26525at2759"/>
<dbReference type="EMBL" id="CAJPEV010001676">
    <property type="protein sequence ID" value="CAG0893811.1"/>
    <property type="molecule type" value="Genomic_DNA"/>
</dbReference>
<keyword evidence="3" id="KW-1185">Reference proteome</keyword>
<proteinExistence type="predicted"/>
<dbReference type="GO" id="GO:0005509">
    <property type="term" value="F:calcium ion binding"/>
    <property type="evidence" value="ECO:0007669"/>
    <property type="project" value="InterPro"/>
</dbReference>
<protein>
    <recommendedName>
        <fullName evidence="1">EF-hand domain-containing protein</fullName>
    </recommendedName>
</protein>
<dbReference type="Proteomes" id="UP000677054">
    <property type="component" value="Unassembled WGS sequence"/>
</dbReference>
<name>A0A7R8XIV6_9CRUS</name>
<organism evidence="2">
    <name type="scientific">Darwinula stevensoni</name>
    <dbReference type="NCBI Taxonomy" id="69355"/>
    <lineage>
        <taxon>Eukaryota</taxon>
        <taxon>Metazoa</taxon>
        <taxon>Ecdysozoa</taxon>
        <taxon>Arthropoda</taxon>
        <taxon>Crustacea</taxon>
        <taxon>Oligostraca</taxon>
        <taxon>Ostracoda</taxon>
        <taxon>Podocopa</taxon>
        <taxon>Podocopida</taxon>
        <taxon>Darwinulocopina</taxon>
        <taxon>Darwinuloidea</taxon>
        <taxon>Darwinulidae</taxon>
        <taxon>Darwinula</taxon>
    </lineage>
</organism>
<sequence length="65" mass="7475">MAVLKKCFDNFDREKKGYITGSMVGHILSMMGLQFDSRELGDLVKEIDVDGKMSFSIEQRIMNRN</sequence>
<gene>
    <name evidence="2" type="ORF">DSTB1V02_LOCUS7837</name>
</gene>
<dbReference type="SUPFAM" id="SSF47473">
    <property type="entry name" value="EF-hand"/>
    <property type="match status" value="1"/>
</dbReference>